<dbReference type="PANTHER" id="PTHR30203:SF25">
    <property type="entry name" value="OUTER MEMBRANE PROTEIN-RELATED"/>
    <property type="match status" value="1"/>
</dbReference>
<comment type="similarity">
    <text evidence="1 2">Belongs to the outer membrane factor (OMF) (TC 1.B.17) family.</text>
</comment>
<keyword evidence="2" id="KW-1134">Transmembrane beta strand</keyword>
<dbReference type="SUPFAM" id="SSF56954">
    <property type="entry name" value="Outer membrane efflux proteins (OEP)"/>
    <property type="match status" value="1"/>
</dbReference>
<keyword evidence="2" id="KW-0812">Transmembrane</keyword>
<protein>
    <submittedName>
        <fullName evidence="3">Efflux transporter outer membrane subunit</fullName>
    </submittedName>
</protein>
<organism evidence="3 4">
    <name type="scientific">Neokomagataea anthophila</name>
    <dbReference type="NCBI Taxonomy" id="2826925"/>
    <lineage>
        <taxon>Bacteria</taxon>
        <taxon>Pseudomonadati</taxon>
        <taxon>Pseudomonadota</taxon>
        <taxon>Alphaproteobacteria</taxon>
        <taxon>Acetobacterales</taxon>
        <taxon>Acetobacteraceae</taxon>
        <taxon>Neokomagataea</taxon>
    </lineage>
</organism>
<dbReference type="RefSeq" id="WP_211681598.1">
    <property type="nucleotide sequence ID" value="NZ_JAGRQH010000003.1"/>
</dbReference>
<dbReference type="NCBIfam" id="TIGR01845">
    <property type="entry name" value="outer_NodT"/>
    <property type="match status" value="1"/>
</dbReference>
<reference evidence="3 4" key="1">
    <citation type="submission" date="2021-04" db="EMBL/GenBank/DDBJ databases">
        <title>The complete genome sequence of Neokomagataea sp. TBRC 2177.</title>
        <authorList>
            <person name="Charoenyingcharoen P."/>
            <person name="Yukphan P."/>
        </authorList>
    </citation>
    <scope>NUCLEOTIDE SEQUENCE [LARGE SCALE GENOMIC DNA]</scope>
    <source>
        <strain evidence="3 4">TBRC 2177</strain>
    </source>
</reference>
<evidence type="ECO:0000313" key="4">
    <source>
        <dbReference type="Proteomes" id="UP000677812"/>
    </source>
</evidence>
<sequence length="501" mass="55013">MRSFHRLTVLGCITLLSVGGCRVGPNFTPDHFTPPAAFTDQTKPITAADRARTEAALKDWWRLFKDPTLNELVQSAIKGNYNLQIAAQHVIVEQALRREAASAWYPQLDATAGGGDDRYSIAVDNWPLRPGNPANQPHASVLTYGARASWEIDLFGHISRQVEAQSQEITVSVDEQRALLVAILAELASDYVALRGVQTRLDVVERDIGIASDTLTLTQRLYTKGLANSLDVAQVTASQRMDEARIPPLRAEQDHLIHAIAILTGRMPGSLEASLKKRRPMPVVPELPAALPSEVIAQRADIRAQEARYAAATARVGVAVAQLYPRFVIPMTFNPNASAMYQAFQLGAMSWSVMMLASVPLMHGGRNNAAITQAHAEAEAARLSYRQTVLKAFQEVEDALSDWEQDEQLVQHYEQAVHASQVARDRAQKRYAVGLTSILDVLSTNRLALRAEEQGTLAQAARLRDAVTLYTAIGAGWQGYASRDLPIDVKQQSALVRAFSR</sequence>
<comment type="subcellular location">
    <subcellularLocation>
        <location evidence="2">Cell membrane</location>
        <topology evidence="2">Lipid-anchor</topology>
    </subcellularLocation>
</comment>
<dbReference type="Proteomes" id="UP000677812">
    <property type="component" value="Unassembled WGS sequence"/>
</dbReference>
<evidence type="ECO:0000313" key="3">
    <source>
        <dbReference type="EMBL" id="MBR0559812.1"/>
    </source>
</evidence>
<gene>
    <name evidence="3" type="ORF">KB213_07070</name>
</gene>
<proteinExistence type="inferred from homology"/>
<accession>A0ABS5E7C3</accession>
<keyword evidence="2" id="KW-0449">Lipoprotein</keyword>
<comment type="caution">
    <text evidence="3">The sequence shown here is derived from an EMBL/GenBank/DDBJ whole genome shotgun (WGS) entry which is preliminary data.</text>
</comment>
<evidence type="ECO:0000256" key="2">
    <source>
        <dbReference type="RuleBase" id="RU362097"/>
    </source>
</evidence>
<keyword evidence="2" id="KW-0472">Membrane</keyword>
<name>A0ABS5E7C3_9PROT</name>
<dbReference type="Gene3D" id="1.20.1600.10">
    <property type="entry name" value="Outer membrane efflux proteins (OEP)"/>
    <property type="match status" value="1"/>
</dbReference>
<keyword evidence="4" id="KW-1185">Reference proteome</keyword>
<dbReference type="PANTHER" id="PTHR30203">
    <property type="entry name" value="OUTER MEMBRANE CATION EFFLUX PROTEIN"/>
    <property type="match status" value="1"/>
</dbReference>
<evidence type="ECO:0000256" key="1">
    <source>
        <dbReference type="ARBA" id="ARBA00007613"/>
    </source>
</evidence>
<dbReference type="Pfam" id="PF02321">
    <property type="entry name" value="OEP"/>
    <property type="match status" value="2"/>
</dbReference>
<dbReference type="PROSITE" id="PS51257">
    <property type="entry name" value="PROKAR_LIPOPROTEIN"/>
    <property type="match status" value="1"/>
</dbReference>
<keyword evidence="2" id="KW-0564">Palmitate</keyword>
<dbReference type="InterPro" id="IPR010131">
    <property type="entry name" value="MdtP/NodT-like"/>
</dbReference>
<dbReference type="EMBL" id="JAGRQH010000003">
    <property type="protein sequence ID" value="MBR0559812.1"/>
    <property type="molecule type" value="Genomic_DNA"/>
</dbReference>
<dbReference type="InterPro" id="IPR003423">
    <property type="entry name" value="OMP_efflux"/>
</dbReference>
<dbReference type="Gene3D" id="2.20.200.10">
    <property type="entry name" value="Outer membrane efflux proteins (OEP)"/>
    <property type="match status" value="1"/>
</dbReference>